<dbReference type="InterPro" id="IPR008266">
    <property type="entry name" value="Tyr_kinase_AS"/>
</dbReference>
<dbReference type="SUPFAM" id="SSF49265">
    <property type="entry name" value="Fibronectin type III"/>
    <property type="match status" value="2"/>
</dbReference>
<keyword evidence="10" id="KW-0418">Kinase</keyword>
<evidence type="ECO:0000256" key="9">
    <source>
        <dbReference type="ARBA" id="ARBA00022741"/>
    </source>
</evidence>
<comment type="caution">
    <text evidence="21">Lacks conserved residue(s) required for the propagation of feature annotation.</text>
</comment>
<dbReference type="Gene3D" id="3.30.200.20">
    <property type="entry name" value="Phosphorylase Kinase, domain 1"/>
    <property type="match status" value="1"/>
</dbReference>
<evidence type="ECO:0000256" key="10">
    <source>
        <dbReference type="ARBA" id="ARBA00022777"/>
    </source>
</evidence>
<dbReference type="RefSeq" id="XP_038048235.1">
    <property type="nucleotide sequence ID" value="XM_038192307.1"/>
</dbReference>
<dbReference type="PRINTS" id="PR00109">
    <property type="entry name" value="TYRKINASE"/>
</dbReference>
<evidence type="ECO:0000259" key="27">
    <source>
        <dbReference type="PROSITE" id="PS50026"/>
    </source>
</evidence>
<evidence type="ECO:0000256" key="23">
    <source>
        <dbReference type="SAM" id="MobiDB-lite"/>
    </source>
</evidence>
<evidence type="ECO:0000256" key="16">
    <source>
        <dbReference type="ARBA" id="ARBA00023157"/>
    </source>
</evidence>
<dbReference type="InterPro" id="IPR036116">
    <property type="entry name" value="FN3_sf"/>
</dbReference>
<evidence type="ECO:0000313" key="31">
    <source>
        <dbReference type="Proteomes" id="UP000887568"/>
    </source>
</evidence>
<keyword evidence="15" id="KW-0829">Tyrosine-protein kinase</keyword>
<dbReference type="InterPro" id="IPR003961">
    <property type="entry name" value="FN3_dom"/>
</dbReference>
<evidence type="ECO:0000256" key="12">
    <source>
        <dbReference type="ARBA" id="ARBA00022840"/>
    </source>
</evidence>
<dbReference type="SUPFAM" id="SSF48726">
    <property type="entry name" value="Immunoglobulin"/>
    <property type="match status" value="1"/>
</dbReference>
<dbReference type="FunFam" id="2.170.300.10:FF:000003">
    <property type="entry name" value="tyrosine-protein kinase receptor Tie-1 isoform X1"/>
    <property type="match status" value="1"/>
</dbReference>
<dbReference type="GO" id="GO:0007169">
    <property type="term" value="P:cell surface receptor protein tyrosine kinase signaling pathway"/>
    <property type="evidence" value="ECO:0007669"/>
    <property type="project" value="TreeGrafter"/>
</dbReference>
<dbReference type="InterPro" id="IPR000719">
    <property type="entry name" value="Prot_kinase_dom"/>
</dbReference>
<evidence type="ECO:0000256" key="5">
    <source>
        <dbReference type="ARBA" id="ARBA00022692"/>
    </source>
</evidence>
<dbReference type="Gene3D" id="1.10.510.10">
    <property type="entry name" value="Transferase(Phosphotransferase) domain 1"/>
    <property type="match status" value="1"/>
</dbReference>
<keyword evidence="21" id="KW-0245">EGF-like domain</keyword>
<dbReference type="PROSITE" id="PS00022">
    <property type="entry name" value="EGF_1"/>
    <property type="match status" value="2"/>
</dbReference>
<keyword evidence="19" id="KW-0393">Immunoglobulin domain</keyword>
<dbReference type="CDD" id="cd00063">
    <property type="entry name" value="FN3"/>
    <property type="match status" value="3"/>
</dbReference>
<evidence type="ECO:0000256" key="14">
    <source>
        <dbReference type="ARBA" id="ARBA00023136"/>
    </source>
</evidence>
<dbReference type="InterPro" id="IPR008979">
    <property type="entry name" value="Galactose-bd-like_sf"/>
</dbReference>
<dbReference type="Pfam" id="PF07714">
    <property type="entry name" value="PK_Tyr_Ser-Thr"/>
    <property type="match status" value="1"/>
</dbReference>
<keyword evidence="11" id="KW-0106">Calcium</keyword>
<dbReference type="GO" id="GO:0030154">
    <property type="term" value="P:cell differentiation"/>
    <property type="evidence" value="ECO:0007669"/>
    <property type="project" value="UniProtKB-ARBA"/>
</dbReference>
<feature type="domain" description="EGF-like" evidence="27">
    <location>
        <begin position="405"/>
        <end position="436"/>
    </location>
</feature>
<evidence type="ECO:0000256" key="24">
    <source>
        <dbReference type="SAM" id="Phobius"/>
    </source>
</evidence>
<dbReference type="InterPro" id="IPR017441">
    <property type="entry name" value="Protein_kinase_ATP_BS"/>
</dbReference>
<keyword evidence="14 24" id="KW-0472">Membrane</keyword>
<evidence type="ECO:0000256" key="20">
    <source>
        <dbReference type="ARBA" id="ARBA00051243"/>
    </source>
</evidence>
<feature type="disulfide bond" evidence="21">
    <location>
        <begin position="426"/>
        <end position="435"/>
    </location>
</feature>
<reference evidence="30" key="1">
    <citation type="submission" date="2022-11" db="UniProtKB">
        <authorList>
            <consortium name="EnsemblMetazoa"/>
        </authorList>
    </citation>
    <scope>IDENTIFICATION</scope>
</reference>
<dbReference type="Proteomes" id="UP000887568">
    <property type="component" value="Unplaced"/>
</dbReference>
<feature type="domain" description="Protein kinase" evidence="26">
    <location>
        <begin position="1057"/>
        <end position="1341"/>
    </location>
</feature>
<keyword evidence="31" id="KW-1185">Reference proteome</keyword>
<evidence type="ECO:0000259" key="26">
    <source>
        <dbReference type="PROSITE" id="PS50011"/>
    </source>
</evidence>
<keyword evidence="13 24" id="KW-1133">Transmembrane helix</keyword>
<dbReference type="InterPro" id="IPR007110">
    <property type="entry name" value="Ig-like_dom"/>
</dbReference>
<evidence type="ECO:0000256" key="15">
    <source>
        <dbReference type="ARBA" id="ARBA00023137"/>
    </source>
</evidence>
<feature type="region of interest" description="Disordered" evidence="23">
    <location>
        <begin position="243"/>
        <end position="264"/>
    </location>
</feature>
<dbReference type="PROSITE" id="PS00109">
    <property type="entry name" value="PROTEIN_KINASE_TYR"/>
    <property type="match status" value="1"/>
</dbReference>
<dbReference type="EnsemblMetazoa" id="XM_038192307.1">
    <property type="protein sequence ID" value="XP_038048235.1"/>
    <property type="gene ID" value="LOC119722265"/>
</dbReference>
<keyword evidence="8" id="KW-0677">Repeat</keyword>
<feature type="signal peptide" evidence="25">
    <location>
        <begin position="1"/>
        <end position="25"/>
    </location>
</feature>
<dbReference type="InterPro" id="IPR001245">
    <property type="entry name" value="Ser-Thr/Tyr_kinase_cat_dom"/>
</dbReference>
<feature type="binding site" evidence="22">
    <location>
        <position position="1088"/>
    </location>
    <ligand>
        <name>ATP</name>
        <dbReference type="ChEBI" id="CHEBI:30616"/>
    </ligand>
</feature>
<evidence type="ECO:0000256" key="7">
    <source>
        <dbReference type="ARBA" id="ARBA00022729"/>
    </source>
</evidence>
<dbReference type="GO" id="GO:0005886">
    <property type="term" value="C:plasma membrane"/>
    <property type="evidence" value="ECO:0007669"/>
    <property type="project" value="TreeGrafter"/>
</dbReference>
<dbReference type="InterPro" id="IPR000742">
    <property type="entry name" value="EGF"/>
</dbReference>
<dbReference type="PROSITE" id="PS50853">
    <property type="entry name" value="FN3"/>
    <property type="match status" value="3"/>
</dbReference>
<dbReference type="PANTHER" id="PTHR24416">
    <property type="entry name" value="TYROSINE-PROTEIN KINASE RECEPTOR"/>
    <property type="match status" value="1"/>
</dbReference>
<keyword evidence="9 22" id="KW-0547">Nucleotide-binding</keyword>
<dbReference type="GO" id="GO:0004714">
    <property type="term" value="F:transmembrane receptor protein tyrosine kinase activity"/>
    <property type="evidence" value="ECO:0007669"/>
    <property type="project" value="UniProtKB-EC"/>
</dbReference>
<dbReference type="InterPro" id="IPR020635">
    <property type="entry name" value="Tyr_kinase_cat_dom"/>
</dbReference>
<comment type="subcellular location">
    <subcellularLocation>
        <location evidence="1">Membrane</location>
        <topology evidence="1">Single-pass type I membrane protein</topology>
    </subcellularLocation>
</comment>
<feature type="transmembrane region" description="Helical" evidence="24">
    <location>
        <begin position="974"/>
        <end position="998"/>
    </location>
</feature>
<organism evidence="30 31">
    <name type="scientific">Patiria miniata</name>
    <name type="common">Bat star</name>
    <name type="synonym">Asterina miniata</name>
    <dbReference type="NCBI Taxonomy" id="46514"/>
    <lineage>
        <taxon>Eukaryota</taxon>
        <taxon>Metazoa</taxon>
        <taxon>Echinodermata</taxon>
        <taxon>Eleutherozoa</taxon>
        <taxon>Asterozoa</taxon>
        <taxon>Asteroidea</taxon>
        <taxon>Valvatacea</taxon>
        <taxon>Valvatida</taxon>
        <taxon>Asterinidae</taxon>
        <taxon>Patiria</taxon>
    </lineage>
</organism>
<feature type="domain" description="Fibronectin type-III" evidence="29">
    <location>
        <begin position="734"/>
        <end position="836"/>
    </location>
</feature>
<evidence type="ECO:0000256" key="3">
    <source>
        <dbReference type="ARBA" id="ARBA00011902"/>
    </source>
</evidence>
<dbReference type="Gene3D" id="2.60.40.10">
    <property type="entry name" value="Immunoglobulins"/>
    <property type="match status" value="4"/>
</dbReference>
<evidence type="ECO:0000256" key="18">
    <source>
        <dbReference type="ARBA" id="ARBA00023180"/>
    </source>
</evidence>
<dbReference type="SMART" id="SM00219">
    <property type="entry name" value="TyrKc"/>
    <property type="match status" value="1"/>
</dbReference>
<keyword evidence="16 21" id="KW-1015">Disulfide bond</keyword>
<dbReference type="CDD" id="cd00192">
    <property type="entry name" value="PTKc"/>
    <property type="match status" value="1"/>
</dbReference>
<dbReference type="GO" id="GO:0043235">
    <property type="term" value="C:receptor complex"/>
    <property type="evidence" value="ECO:0007669"/>
    <property type="project" value="TreeGrafter"/>
</dbReference>
<accession>A0A913ZBG5</accession>
<feature type="chain" id="PRO_5037504679" description="receptor protein-tyrosine kinase" evidence="25">
    <location>
        <begin position="26"/>
        <end position="1352"/>
    </location>
</feature>
<dbReference type="SMART" id="SM00607">
    <property type="entry name" value="FTP"/>
    <property type="match status" value="1"/>
</dbReference>
<dbReference type="InterPro" id="IPR036179">
    <property type="entry name" value="Ig-like_dom_sf"/>
</dbReference>
<evidence type="ECO:0000256" key="25">
    <source>
        <dbReference type="SAM" id="SignalP"/>
    </source>
</evidence>
<dbReference type="SMART" id="SM00060">
    <property type="entry name" value="FN3"/>
    <property type="match status" value="3"/>
</dbReference>
<dbReference type="Gene3D" id="2.170.300.10">
    <property type="entry name" value="Tie2 ligand-binding domain superfamily"/>
    <property type="match status" value="1"/>
</dbReference>
<dbReference type="PROSITE" id="PS00107">
    <property type="entry name" value="PROTEIN_KINASE_ATP"/>
    <property type="match status" value="1"/>
</dbReference>
<keyword evidence="6" id="KW-0479">Metal-binding</keyword>
<dbReference type="SMART" id="SM00181">
    <property type="entry name" value="EGF"/>
    <property type="match status" value="3"/>
</dbReference>
<dbReference type="InterPro" id="IPR011009">
    <property type="entry name" value="Kinase-like_dom_sf"/>
</dbReference>
<evidence type="ECO:0000313" key="30">
    <source>
        <dbReference type="EnsemblMetazoa" id="XP_038048235.1"/>
    </source>
</evidence>
<evidence type="ECO:0000256" key="11">
    <source>
        <dbReference type="ARBA" id="ARBA00022837"/>
    </source>
</evidence>
<feature type="domain" description="Ig-like" evidence="28">
    <location>
        <begin position="303"/>
        <end position="384"/>
    </location>
</feature>
<dbReference type="GO" id="GO:0005524">
    <property type="term" value="F:ATP binding"/>
    <property type="evidence" value="ECO:0007669"/>
    <property type="project" value="UniProtKB-UniRule"/>
</dbReference>
<dbReference type="SMART" id="SM00409">
    <property type="entry name" value="IG"/>
    <property type="match status" value="1"/>
</dbReference>
<dbReference type="Pfam" id="PF23144">
    <property type="entry name" value="Fn3_PTPRU"/>
    <property type="match status" value="1"/>
</dbReference>
<dbReference type="InterPro" id="IPR013783">
    <property type="entry name" value="Ig-like_fold"/>
</dbReference>
<comment type="similarity">
    <text evidence="2">Belongs to the protein kinase superfamily. CAMK Ser/Thr protein kinase family.</text>
</comment>
<name>A0A913ZBG5_PATMI</name>
<feature type="domain" description="Fibronectin type-III" evidence="29">
    <location>
        <begin position="637"/>
        <end position="732"/>
    </location>
</feature>
<dbReference type="FunFam" id="1.10.510.10:FF:000190">
    <property type="entry name" value="Proto-oncogene tyrosine-protein kinase receptor Ret"/>
    <property type="match status" value="1"/>
</dbReference>
<keyword evidence="5 24" id="KW-0812">Transmembrane</keyword>
<dbReference type="PROSITE" id="PS50026">
    <property type="entry name" value="EGF_3"/>
    <property type="match status" value="1"/>
</dbReference>
<evidence type="ECO:0000256" key="6">
    <source>
        <dbReference type="ARBA" id="ARBA00022723"/>
    </source>
</evidence>
<sequence>MAACLLRWCRFCALVLLIVVNTALSLDVRRKPAEQSSTAPDDNGLSFEAGKAVDGNITIFSKTAAMLNPWWRLDLEAVYCLKTITIIEGVGLNGAEVRAGLSPDRSPNTMIGTVGVHQVTIITADPVVTARYVSVDLPGDNKIINMAEVTVEEFVDEEALTSTTIYVDGSWTSQSGTFNGRVSPQAVDRAFNYDDLDRHCSLTNFTFVANPALIDSAGGNDVVLTAYKGPDDIPAGVTFGRQLATGGTDELPPGSTEEGEPPLGCKERSLRLPAADGISRVGVFYFEGTRGSTNTRIQIVMLPKGDIVQIRPVQRTQIANVGDSIQLEMRNVNAPNTNYRWRHDGGDVMTSWNDQLSVSIDDVAVSDGGVYSCFVSDQEDQQLHGIMRLIVRRCSDAIWGPSFCLNLCRRCYNRGVCDDITGNCVCAPGFSGENCERAHGCNVFGKNAVHRCSNTSDPHDDACRGRLFCLPDPYGCSCAAGFTGLDCTQECSEGTYGADCKQTCHCVPGDTCSKDTGECSSGTCAIPYFGFNCQFAMQDPFPGQVITRSVMQRNVSFSWSKLLCLGIEIQEYQYQLAQAKTGTIIKLPTNTTDTSTTIDGLTPYVDYNFQVAFYTTMSTGSFSRILTVRTTEAEPTAPLNVGITTVDNQHLAVVWTEPDPPQGIITNYDVAYWVVGNETSRVDVFNLSTTTLSYQLPDLVVNVTYYMQVRAKTVAGVGPWSEVNNEIVVGVPGLVQNLQWTERSETSLTIAWKQPLNPMGPRTYYVVKIRAVEKPYQPAFTAGDTYTEYEADSSPYTEANLQPGTKYEFRVSSRNHRFVGSPSVLEVYTNPLSDPPAPRTPMTYNNEATETTVTIGLRAVIPEDDMFVETYIVYVKKVQMSLVRRRDALIAKRFEDSADDYIAAEMTKDTVPDKFTVGDERVYGGYYNAPLRLGVAYIIRVGSVSQGNETEASVTFSDPIGVQTAKGKFNNGPVIAAIVLGVLLFVGAVAVIIGCVVWRKRDQDRNNAQNTPRLNLPVVRYPSMQGIDSPIAESGIYEDVGLPAWAKGLEIQWSNLTIEDKVLGKGNFGEVRAGRLKIRGGLAKVAIKTLKGATTTASEDFLVEFKTMARIKPHPNIVGLMGACMYEAILYVALEYLPNGNLRDYLRSTRPKQQVAMESDDGESPLTSSNLLTFGIDIARGMDHLSDTGIIHRDLAARNILLGEDLTAKISDFGLSRGEDTYVQKSQTRVPFRWMAIESLTRRVYKSKSDVWSFGIVLWEIATFGATPYPGIQSLLLAKRLQEGYRMPKPENCADEIYDLMMKCWQLEPSQRPSFKEIMVTLKKMNDPSDENIYMTTHFYVNHVIKPEFDDN</sequence>
<dbReference type="PROSITE" id="PS50011">
    <property type="entry name" value="PROTEIN_KINASE_DOM"/>
    <property type="match status" value="1"/>
</dbReference>
<evidence type="ECO:0000256" key="1">
    <source>
        <dbReference type="ARBA" id="ARBA00004479"/>
    </source>
</evidence>
<evidence type="ECO:0000256" key="13">
    <source>
        <dbReference type="ARBA" id="ARBA00022989"/>
    </source>
</evidence>
<dbReference type="Pfam" id="PF00041">
    <property type="entry name" value="fn3"/>
    <property type="match status" value="3"/>
</dbReference>
<evidence type="ECO:0000259" key="29">
    <source>
        <dbReference type="PROSITE" id="PS50853"/>
    </source>
</evidence>
<feature type="domain" description="Fibronectin type-III" evidence="29">
    <location>
        <begin position="541"/>
        <end position="633"/>
    </location>
</feature>
<dbReference type="PROSITE" id="PS01186">
    <property type="entry name" value="EGF_2"/>
    <property type="match status" value="1"/>
</dbReference>
<dbReference type="InterPro" id="IPR006585">
    <property type="entry name" value="FTP1"/>
</dbReference>
<keyword evidence="4" id="KW-0808">Transferase</keyword>
<dbReference type="SUPFAM" id="SSF56112">
    <property type="entry name" value="Protein kinase-like (PK-like)"/>
    <property type="match status" value="1"/>
</dbReference>
<dbReference type="CDD" id="cd00055">
    <property type="entry name" value="EGF_Lam"/>
    <property type="match status" value="1"/>
</dbReference>
<comment type="catalytic activity">
    <reaction evidence="20">
        <text>L-tyrosyl-[protein] + ATP = O-phospho-L-tyrosyl-[protein] + ADP + H(+)</text>
        <dbReference type="Rhea" id="RHEA:10596"/>
        <dbReference type="Rhea" id="RHEA-COMP:10136"/>
        <dbReference type="Rhea" id="RHEA-COMP:20101"/>
        <dbReference type="ChEBI" id="CHEBI:15378"/>
        <dbReference type="ChEBI" id="CHEBI:30616"/>
        <dbReference type="ChEBI" id="CHEBI:46858"/>
        <dbReference type="ChEBI" id="CHEBI:61978"/>
        <dbReference type="ChEBI" id="CHEBI:456216"/>
        <dbReference type="EC" id="2.7.10.1"/>
    </reaction>
</comment>
<dbReference type="InterPro" id="IPR003599">
    <property type="entry name" value="Ig_sub"/>
</dbReference>
<keyword evidence="18" id="KW-0325">Glycoprotein</keyword>
<dbReference type="PANTHER" id="PTHR24416:SF613">
    <property type="entry name" value="RECEPTOR PROTEIN-TYROSINE KINASE"/>
    <property type="match status" value="1"/>
</dbReference>
<evidence type="ECO:0000256" key="8">
    <source>
        <dbReference type="ARBA" id="ARBA00022737"/>
    </source>
</evidence>
<dbReference type="EC" id="2.7.10.1" evidence="3"/>
<dbReference type="InterPro" id="IPR057598">
    <property type="entry name" value="Fn3_PTPRU"/>
</dbReference>
<evidence type="ECO:0000256" key="19">
    <source>
        <dbReference type="ARBA" id="ARBA00023319"/>
    </source>
</evidence>
<keyword evidence="7 25" id="KW-0732">Signal</keyword>
<evidence type="ECO:0000259" key="28">
    <source>
        <dbReference type="PROSITE" id="PS50835"/>
    </source>
</evidence>
<dbReference type="Gene3D" id="2.60.120.260">
    <property type="entry name" value="Galactose-binding domain-like"/>
    <property type="match status" value="1"/>
</dbReference>
<evidence type="ECO:0000256" key="2">
    <source>
        <dbReference type="ARBA" id="ARBA00006692"/>
    </source>
</evidence>
<dbReference type="InterPro" id="IPR050122">
    <property type="entry name" value="RTK"/>
</dbReference>
<keyword evidence="12 22" id="KW-0067">ATP-binding</keyword>
<evidence type="ECO:0000256" key="21">
    <source>
        <dbReference type="PROSITE-ProRule" id="PRU00076"/>
    </source>
</evidence>
<dbReference type="PROSITE" id="PS50835">
    <property type="entry name" value="IG_LIKE"/>
    <property type="match status" value="1"/>
</dbReference>
<evidence type="ECO:0000256" key="4">
    <source>
        <dbReference type="ARBA" id="ARBA00022679"/>
    </source>
</evidence>
<keyword evidence="17" id="KW-0675">Receptor</keyword>
<evidence type="ECO:0000256" key="17">
    <source>
        <dbReference type="ARBA" id="ARBA00023170"/>
    </source>
</evidence>
<dbReference type="GeneID" id="119722265"/>
<proteinExistence type="inferred from homology"/>
<dbReference type="InterPro" id="IPR002049">
    <property type="entry name" value="LE_dom"/>
</dbReference>
<evidence type="ECO:0000256" key="22">
    <source>
        <dbReference type="PROSITE-ProRule" id="PRU10141"/>
    </source>
</evidence>
<dbReference type="SUPFAM" id="SSF49785">
    <property type="entry name" value="Galactose-binding domain-like"/>
    <property type="match status" value="1"/>
</dbReference>
<protein>
    <recommendedName>
        <fullName evidence="3">receptor protein-tyrosine kinase</fullName>
        <ecNumber evidence="3">2.7.10.1</ecNumber>
    </recommendedName>
</protein>
<feature type="transmembrane region" description="Helical" evidence="24">
    <location>
        <begin position="1116"/>
        <end position="1134"/>
    </location>
</feature>
<dbReference type="GO" id="GO:0046872">
    <property type="term" value="F:metal ion binding"/>
    <property type="evidence" value="ECO:0007669"/>
    <property type="project" value="UniProtKB-KW"/>
</dbReference>